<name>A0AAJ1WW61_9HYPH</name>
<evidence type="ECO:0000313" key="1">
    <source>
        <dbReference type="EMBL" id="MDQ0541843.1"/>
    </source>
</evidence>
<proteinExistence type="predicted"/>
<gene>
    <name evidence="1" type="ORF">QO001_000751</name>
</gene>
<organism evidence="1 2">
    <name type="scientific">Methylobacterium brachiatum</name>
    <dbReference type="NCBI Taxonomy" id="269660"/>
    <lineage>
        <taxon>Bacteria</taxon>
        <taxon>Pseudomonadati</taxon>
        <taxon>Pseudomonadota</taxon>
        <taxon>Alphaproteobacteria</taxon>
        <taxon>Hyphomicrobiales</taxon>
        <taxon>Methylobacteriaceae</taxon>
        <taxon>Methylobacterium</taxon>
    </lineage>
</organism>
<reference evidence="1" key="1">
    <citation type="submission" date="2023-07" db="EMBL/GenBank/DDBJ databases">
        <title>Genomic Encyclopedia of Type Strains, Phase IV (KMG-IV): sequencing the most valuable type-strain genomes for metagenomic binning, comparative biology and taxonomic classification.</title>
        <authorList>
            <person name="Goeker M."/>
        </authorList>
    </citation>
    <scope>NUCLEOTIDE SEQUENCE</scope>
    <source>
        <strain evidence="1">DSM 19569</strain>
    </source>
</reference>
<accession>A0AAJ1WW61</accession>
<protein>
    <submittedName>
        <fullName evidence="1">Uncharacterized protein</fullName>
    </submittedName>
</protein>
<dbReference type="EMBL" id="JAUSWL010000001">
    <property type="protein sequence ID" value="MDQ0541843.1"/>
    <property type="molecule type" value="Genomic_DNA"/>
</dbReference>
<evidence type="ECO:0000313" key="2">
    <source>
        <dbReference type="Proteomes" id="UP001223420"/>
    </source>
</evidence>
<comment type="caution">
    <text evidence="1">The sequence shown here is derived from an EMBL/GenBank/DDBJ whole genome shotgun (WGS) entry which is preliminary data.</text>
</comment>
<dbReference type="Proteomes" id="UP001223420">
    <property type="component" value="Unassembled WGS sequence"/>
</dbReference>
<sequence>MRGLGDADLWKSWSMKRSLGSLYALIVDWPVFGSAAL</sequence>
<dbReference type="AlphaFoldDB" id="A0AAJ1WW61"/>